<accession>A0A077PST7</accession>
<proteinExistence type="predicted"/>
<protein>
    <submittedName>
        <fullName evidence="1">Uncharacterized protein</fullName>
    </submittedName>
</protein>
<dbReference type="EMBL" id="CBSZ010000121">
    <property type="protein sequence ID" value="CDH23816.1"/>
    <property type="molecule type" value="Genomic_DNA"/>
</dbReference>
<evidence type="ECO:0000313" key="2">
    <source>
        <dbReference type="Proteomes" id="UP000028493"/>
    </source>
</evidence>
<evidence type="ECO:0000313" key="1">
    <source>
        <dbReference type="EMBL" id="CDH23816.1"/>
    </source>
</evidence>
<name>A0A077PST7_XENBV</name>
<dbReference type="HOGENOM" id="CLU_120042_0_0_6"/>
<sequence length="196" mass="22434">MERTFPLLEKLRNSVVVDCGHIIISGTSKKYRFGLNGNCSEGELLSFRTGINLVSSLRQLNKKATLDLYLSDLSGISGGNEERYAIYEKIKSGDKCQFIPKEYISLLEDAGFNEHDIEINLQSKGNERFKKIIKKTMSRISSEKSKNDYRKSLYSEYGALFLTNKSKEIFSITTPFLFITEYHLLRRWSATDGLCQ</sequence>
<organism evidence="1 2">
    <name type="scientific">Xenorhabdus bovienii str. kraussei Becker Underwood</name>
    <dbReference type="NCBI Taxonomy" id="1398204"/>
    <lineage>
        <taxon>Bacteria</taxon>
        <taxon>Pseudomonadati</taxon>
        <taxon>Pseudomonadota</taxon>
        <taxon>Gammaproteobacteria</taxon>
        <taxon>Enterobacterales</taxon>
        <taxon>Morganellaceae</taxon>
        <taxon>Xenorhabdus</taxon>
    </lineage>
</organism>
<gene>
    <name evidence="1" type="ORF">XBKB1_2070005</name>
</gene>
<dbReference type="AlphaFoldDB" id="A0A077PST7"/>
<dbReference type="RefSeq" id="WP_038196110.1">
    <property type="nucleotide sequence ID" value="NZ_CAWLXS010000202.1"/>
</dbReference>
<dbReference type="Proteomes" id="UP000028493">
    <property type="component" value="Unassembled WGS sequence"/>
</dbReference>
<comment type="caution">
    <text evidence="1">The sequence shown here is derived from an EMBL/GenBank/DDBJ whole genome shotgun (WGS) entry which is preliminary data.</text>
</comment>
<reference evidence="1" key="1">
    <citation type="submission" date="2013-07" db="EMBL/GenBank/DDBJ databases">
        <title>Sub-species coevolution in mutualistic symbiosis.</title>
        <authorList>
            <person name="Murfin K."/>
            <person name="Klassen J."/>
            <person name="Lee M."/>
            <person name="Forst S."/>
            <person name="Stock P."/>
            <person name="Goodrich-Blair H."/>
        </authorList>
    </citation>
    <scope>NUCLEOTIDE SEQUENCE [LARGE SCALE GENOMIC DNA]</scope>
    <source>
        <strain evidence="1">Kraussei Becker Underwood</strain>
    </source>
</reference>